<gene>
    <name evidence="2" type="ORF">BWR22_00535</name>
</gene>
<keyword evidence="3" id="KW-1185">Reference proteome</keyword>
<evidence type="ECO:0000256" key="1">
    <source>
        <dbReference type="SAM" id="Phobius"/>
    </source>
</evidence>
<dbReference type="Pfam" id="PF12669">
    <property type="entry name" value="FeoB_associated"/>
    <property type="match status" value="1"/>
</dbReference>
<protein>
    <recommendedName>
        <fullName evidence="4">Attachment p12 family protein</fullName>
    </recommendedName>
</protein>
<proteinExistence type="predicted"/>
<keyword evidence="1" id="KW-0812">Transmembrane</keyword>
<name>A0AAC9PVU3_9FLAO</name>
<evidence type="ECO:0000313" key="3">
    <source>
        <dbReference type="Proteomes" id="UP000187506"/>
    </source>
</evidence>
<keyword evidence="1" id="KW-1133">Transmembrane helix</keyword>
<keyword evidence="1" id="KW-0472">Membrane</keyword>
<dbReference type="KEGG" id="lvn:BWR22_00535"/>
<accession>A0AAC9PVU3</accession>
<evidence type="ECO:0008006" key="4">
    <source>
        <dbReference type="Google" id="ProtNLM"/>
    </source>
</evidence>
<sequence length="43" mass="4923">MSTLFQDIIVFTILAVALVFLFKKYIWKKKAKKACGKDDCGCH</sequence>
<evidence type="ECO:0000313" key="2">
    <source>
        <dbReference type="EMBL" id="APX98853.1"/>
    </source>
</evidence>
<organism evidence="2 3">
    <name type="scientific">Lacinutrix venerupis</name>
    <dbReference type="NCBI Taxonomy" id="1486034"/>
    <lineage>
        <taxon>Bacteria</taxon>
        <taxon>Pseudomonadati</taxon>
        <taxon>Bacteroidota</taxon>
        <taxon>Flavobacteriia</taxon>
        <taxon>Flavobacteriales</taxon>
        <taxon>Flavobacteriaceae</taxon>
        <taxon>Lacinutrix</taxon>
    </lineage>
</organism>
<feature type="transmembrane region" description="Helical" evidence="1">
    <location>
        <begin position="6"/>
        <end position="22"/>
    </location>
</feature>
<dbReference type="AlphaFoldDB" id="A0AAC9PVU3"/>
<dbReference type="EMBL" id="CP019352">
    <property type="protein sequence ID" value="APX98853.1"/>
    <property type="molecule type" value="Genomic_DNA"/>
</dbReference>
<dbReference type="Proteomes" id="UP000187506">
    <property type="component" value="Chromosome"/>
</dbReference>
<dbReference type="RefSeq" id="WP_076731499.1">
    <property type="nucleotide sequence ID" value="NZ_CP019352.1"/>
</dbReference>
<reference evidence="2 3" key="1">
    <citation type="submission" date="2017-01" db="EMBL/GenBank/DDBJ databases">
        <title>Complete genome of Lacinutrix venerupis DOK2-8 isolated from seawater in Dokdo.</title>
        <authorList>
            <person name="Chi W.-J."/>
            <person name="Kim J.H."/>
        </authorList>
    </citation>
    <scope>NUCLEOTIDE SEQUENCE [LARGE SCALE GENOMIC DNA]</scope>
    <source>
        <strain evidence="2 3">DOK2-8</strain>
    </source>
</reference>